<dbReference type="Proteomes" id="UP000196230">
    <property type="component" value="Unassembled WGS sequence"/>
</dbReference>
<keyword evidence="7" id="KW-0862">Zinc</keyword>
<dbReference type="PANTHER" id="PTHR30619">
    <property type="entry name" value="DNA INTERNALIZATION/COMPETENCE PROTEIN COMEC/REC2"/>
    <property type="match status" value="1"/>
</dbReference>
<protein>
    <submittedName>
        <fullName evidence="13">ComEC/Rec2-related protein</fullName>
    </submittedName>
</protein>
<dbReference type="InterPro" id="IPR001279">
    <property type="entry name" value="Metallo-B-lactamas"/>
</dbReference>
<keyword evidence="4 11" id="KW-0812">Transmembrane</keyword>
<dbReference type="GO" id="GO:0008800">
    <property type="term" value="F:beta-lactamase activity"/>
    <property type="evidence" value="ECO:0007669"/>
    <property type="project" value="InterPro"/>
</dbReference>
<feature type="transmembrane region" description="Helical" evidence="11">
    <location>
        <begin position="347"/>
        <end position="363"/>
    </location>
</feature>
<feature type="region of interest" description="Disordered" evidence="10">
    <location>
        <begin position="693"/>
        <end position="720"/>
    </location>
</feature>
<dbReference type="GO" id="GO:0017001">
    <property type="term" value="P:antibiotic catabolic process"/>
    <property type="evidence" value="ECO:0007669"/>
    <property type="project" value="InterPro"/>
</dbReference>
<dbReference type="Gene3D" id="3.60.15.10">
    <property type="entry name" value="Ribonuclease Z/Hydroxyacylglutathione hydrolase-like"/>
    <property type="match status" value="1"/>
</dbReference>
<feature type="transmembrane region" description="Helical" evidence="11">
    <location>
        <begin position="465"/>
        <end position="487"/>
    </location>
</feature>
<evidence type="ECO:0000313" key="13">
    <source>
        <dbReference type="EMBL" id="SJN16845.1"/>
    </source>
</evidence>
<sequence length="892" mass="90054">MNRRLPAAIDARWAPALVTALAVGNLAPQWTSTGTTLVSVGLVAVAIAAAVTAVGLRGRARTAVPPATPQERGAAATPQERGAAAAARTAAGALAVAAAVGALVSQSVALRVGEEERIGWAQTLQAEQPVRVALQISTDPRELASAYGARRAAVTVDVTAFGPDQQGMAETASAVLTGPEGWLEAAPGESVCAVVEPRREDGTVFLRATADPRPAPCVRENPDGERPGSRPAAHGGDGVVSPDAGGGRERLRAAFRDQADGTLGTAGELIPGLVLGDRSAQSPETDQAMKDAGLSHLSAVSGANCALLAGAVTGLLRLLRVNRTAVFAAVIATLVVFVVIVGPEPSVLRAAVMGGLGALALFGGRSRHAFTLLCLAGTAVVVAVPGLATEPALQLSVAATAGIILGARPAEAHLYRFFGHVLPGWAARWLSVTLAVTTCAHLACQPILLAMTGTVSAYAIPANMLAAPAVAPITVLGTAAAGLVLALPPVSAAIVWVIQLPAAYIGLVAHVCAGLPGALRPWPEGGLGLVLAVLTVAATAALYAVLLLTERRRHAPVRRQGLSAPRRGGRLTVSGVLVAVLIASGAGGYSAVVLPAPAGQAPADWAVAFCDVGQGDMAVLRSGPERAVVVDVGPEPEPAAACLEALGIARVDAVLLTHLHADHTGGLDAAIALGAPALRHATRGEGVRGLGLPAAAGEEAGTDPPPGSRRLRTGDRESSGDVTWQVLLADEDAATENDASAQILATVQTGRGPLRVFFTGDIEQDAADAWIAGRHEDAAAPPAHAHLYSVAHHGARNGGAALPRAVDADAYVVSAGRDNPYGHPHPQTLQVLAPLGAVLRTDEAGTVVVSLEAGTAQDLEHPADDGTSPAGAQTTARLRFHALSTGPEGGGR</sequence>
<proteinExistence type="predicted"/>
<feature type="region of interest" description="Disordered" evidence="10">
    <location>
        <begin position="210"/>
        <end position="246"/>
    </location>
</feature>
<dbReference type="GO" id="GO:0005886">
    <property type="term" value="C:plasma membrane"/>
    <property type="evidence" value="ECO:0007669"/>
    <property type="project" value="UniProtKB-SubCell"/>
</dbReference>
<evidence type="ECO:0000256" key="6">
    <source>
        <dbReference type="ARBA" id="ARBA00022801"/>
    </source>
</evidence>
<gene>
    <name evidence="13" type="ORF">FM125_01175</name>
</gene>
<evidence type="ECO:0000256" key="7">
    <source>
        <dbReference type="ARBA" id="ARBA00022833"/>
    </source>
</evidence>
<dbReference type="PROSITE" id="PS00743">
    <property type="entry name" value="BETA_LACTAMASE_B_1"/>
    <property type="match status" value="1"/>
</dbReference>
<reference evidence="13 14" key="1">
    <citation type="submission" date="2017-02" db="EMBL/GenBank/DDBJ databases">
        <authorList>
            <person name="Peterson S.W."/>
        </authorList>
    </citation>
    <scope>NUCLEOTIDE SEQUENCE [LARGE SCALE GENOMIC DNA]</scope>
    <source>
        <strain evidence="13 14">2B3F</strain>
    </source>
</reference>
<feature type="transmembrane region" description="Helical" evidence="11">
    <location>
        <begin position="370"/>
        <end position="387"/>
    </location>
</feature>
<dbReference type="InterPro" id="IPR004477">
    <property type="entry name" value="ComEC_N"/>
</dbReference>
<dbReference type="RefSeq" id="WP_143745172.1">
    <property type="nucleotide sequence ID" value="NZ_FUKP01000007.1"/>
</dbReference>
<dbReference type="GO" id="GO:0008270">
    <property type="term" value="F:zinc ion binding"/>
    <property type="evidence" value="ECO:0007669"/>
    <property type="project" value="InterPro"/>
</dbReference>
<evidence type="ECO:0000256" key="11">
    <source>
        <dbReference type="SAM" id="Phobius"/>
    </source>
</evidence>
<feature type="transmembrane region" description="Helical" evidence="11">
    <location>
        <begin position="525"/>
        <end position="548"/>
    </location>
</feature>
<keyword evidence="5" id="KW-0479">Metal-binding</keyword>
<keyword evidence="8 11" id="KW-1133">Transmembrane helix</keyword>
<feature type="transmembrane region" description="Helical" evidence="11">
    <location>
        <begin position="12"/>
        <end position="30"/>
    </location>
</feature>
<dbReference type="Pfam" id="PF00753">
    <property type="entry name" value="Lactamase_B"/>
    <property type="match status" value="1"/>
</dbReference>
<dbReference type="InterPro" id="IPR052159">
    <property type="entry name" value="Competence_DNA_uptake"/>
</dbReference>
<evidence type="ECO:0000256" key="5">
    <source>
        <dbReference type="ARBA" id="ARBA00022723"/>
    </source>
</evidence>
<dbReference type="InterPro" id="IPR001018">
    <property type="entry name" value="Beta-lactamase_class-B_CS"/>
</dbReference>
<feature type="transmembrane region" description="Helical" evidence="11">
    <location>
        <begin position="494"/>
        <end position="519"/>
    </location>
</feature>
<feature type="transmembrane region" description="Helical" evidence="11">
    <location>
        <begin position="324"/>
        <end position="341"/>
    </location>
</feature>
<dbReference type="Pfam" id="PF03772">
    <property type="entry name" value="Competence"/>
    <property type="match status" value="1"/>
</dbReference>
<keyword evidence="6" id="KW-0378">Hydrolase</keyword>
<evidence type="ECO:0000256" key="8">
    <source>
        <dbReference type="ARBA" id="ARBA00022989"/>
    </source>
</evidence>
<evidence type="ECO:0000256" key="4">
    <source>
        <dbReference type="ARBA" id="ARBA00022692"/>
    </source>
</evidence>
<keyword evidence="9 11" id="KW-0472">Membrane</keyword>
<evidence type="ECO:0000256" key="2">
    <source>
        <dbReference type="ARBA" id="ARBA00004651"/>
    </source>
</evidence>
<evidence type="ECO:0000256" key="10">
    <source>
        <dbReference type="SAM" id="MobiDB-lite"/>
    </source>
</evidence>
<evidence type="ECO:0000259" key="12">
    <source>
        <dbReference type="SMART" id="SM00849"/>
    </source>
</evidence>
<accession>A0A1R4IAI1</accession>
<evidence type="ECO:0000256" key="3">
    <source>
        <dbReference type="ARBA" id="ARBA00022475"/>
    </source>
</evidence>
<dbReference type="SUPFAM" id="SSF56281">
    <property type="entry name" value="Metallo-hydrolase/oxidoreductase"/>
    <property type="match status" value="1"/>
</dbReference>
<organism evidence="13 14">
    <name type="scientific">Micrococcus lylae</name>
    <dbReference type="NCBI Taxonomy" id="1273"/>
    <lineage>
        <taxon>Bacteria</taxon>
        <taxon>Bacillati</taxon>
        <taxon>Actinomycetota</taxon>
        <taxon>Actinomycetes</taxon>
        <taxon>Micrococcales</taxon>
        <taxon>Micrococcaceae</taxon>
        <taxon>Micrococcus</taxon>
    </lineage>
</organism>
<comment type="cofactor">
    <cofactor evidence="1">
        <name>Zn(2+)</name>
        <dbReference type="ChEBI" id="CHEBI:29105"/>
    </cofactor>
</comment>
<dbReference type="AlphaFoldDB" id="A0A1R4IAI1"/>
<feature type="transmembrane region" description="Helical" evidence="11">
    <location>
        <begin position="569"/>
        <end position="592"/>
    </location>
</feature>
<dbReference type="EMBL" id="FUKP01000007">
    <property type="protein sequence ID" value="SJN16845.1"/>
    <property type="molecule type" value="Genomic_DNA"/>
</dbReference>
<evidence type="ECO:0000256" key="9">
    <source>
        <dbReference type="ARBA" id="ARBA00023136"/>
    </source>
</evidence>
<feature type="domain" description="Metallo-beta-lactamase" evidence="12">
    <location>
        <begin position="614"/>
        <end position="792"/>
    </location>
</feature>
<feature type="transmembrane region" description="Helical" evidence="11">
    <location>
        <begin position="36"/>
        <end position="56"/>
    </location>
</feature>
<evidence type="ECO:0000313" key="14">
    <source>
        <dbReference type="Proteomes" id="UP000196230"/>
    </source>
</evidence>
<name>A0A1R4IAI1_9MICC</name>
<comment type="subcellular location">
    <subcellularLocation>
        <location evidence="2">Cell membrane</location>
        <topology evidence="2">Multi-pass membrane protein</topology>
    </subcellularLocation>
</comment>
<keyword evidence="3" id="KW-1003">Cell membrane</keyword>
<dbReference type="InterPro" id="IPR036866">
    <property type="entry name" value="RibonucZ/Hydroxyglut_hydro"/>
</dbReference>
<evidence type="ECO:0000256" key="1">
    <source>
        <dbReference type="ARBA" id="ARBA00001947"/>
    </source>
</evidence>
<dbReference type="PANTHER" id="PTHR30619:SF1">
    <property type="entry name" value="RECOMBINATION PROTEIN 2"/>
    <property type="match status" value="1"/>
</dbReference>
<dbReference type="SMART" id="SM00849">
    <property type="entry name" value="Lactamase_B"/>
    <property type="match status" value="1"/>
</dbReference>
<dbReference type="NCBIfam" id="TIGR00360">
    <property type="entry name" value="ComEC_N-term"/>
    <property type="match status" value="1"/>
</dbReference>